<reference evidence="2" key="1">
    <citation type="journal article" date="2011" name="PLoS Genet.">
        <title>Genomic analysis of the necrotrophic fungal pathogens Sclerotinia sclerotiorum and Botrytis cinerea.</title>
        <authorList>
            <person name="Amselem J."/>
            <person name="Cuomo C.A."/>
            <person name="van Kan J.A."/>
            <person name="Viaud M."/>
            <person name="Benito E.P."/>
            <person name="Couloux A."/>
            <person name="Coutinho P.M."/>
            <person name="de Vries R.P."/>
            <person name="Dyer P.S."/>
            <person name="Fillinger S."/>
            <person name="Fournier E."/>
            <person name="Gout L."/>
            <person name="Hahn M."/>
            <person name="Kohn L."/>
            <person name="Lapalu N."/>
            <person name="Plummer K.M."/>
            <person name="Pradier J.M."/>
            <person name="Quevillon E."/>
            <person name="Sharon A."/>
            <person name="Simon A."/>
            <person name="ten Have A."/>
            <person name="Tudzynski B."/>
            <person name="Tudzynski P."/>
            <person name="Wincker P."/>
            <person name="Andrew M."/>
            <person name="Anthouard V."/>
            <person name="Beever R.E."/>
            <person name="Beffa R."/>
            <person name="Benoit I."/>
            <person name="Bouzid O."/>
            <person name="Brault B."/>
            <person name="Chen Z."/>
            <person name="Choquer M."/>
            <person name="Collemare J."/>
            <person name="Cotton P."/>
            <person name="Danchin E.G."/>
            <person name="Da Silva C."/>
            <person name="Gautier A."/>
            <person name="Giraud C."/>
            <person name="Giraud T."/>
            <person name="Gonzalez C."/>
            <person name="Grossetete S."/>
            <person name="Guldener U."/>
            <person name="Henrissat B."/>
            <person name="Howlett B.J."/>
            <person name="Kodira C."/>
            <person name="Kretschmer M."/>
            <person name="Lappartient A."/>
            <person name="Leroch M."/>
            <person name="Levis C."/>
            <person name="Mauceli E."/>
            <person name="Neuveglise C."/>
            <person name="Oeser B."/>
            <person name="Pearson M."/>
            <person name="Poulain J."/>
            <person name="Poussereau N."/>
            <person name="Quesneville H."/>
            <person name="Rascle C."/>
            <person name="Schumacher J."/>
            <person name="Segurens B."/>
            <person name="Sexton A."/>
            <person name="Silva E."/>
            <person name="Sirven C."/>
            <person name="Soanes D.M."/>
            <person name="Talbot N.J."/>
            <person name="Templeton M."/>
            <person name="Yandava C."/>
            <person name="Yarden O."/>
            <person name="Zeng Q."/>
            <person name="Rollins J.A."/>
            <person name="Lebrun M.H."/>
            <person name="Dickman M."/>
        </authorList>
    </citation>
    <scope>NUCLEOTIDE SEQUENCE [LARGE SCALE GENOMIC DNA]</scope>
    <source>
        <strain evidence="2">ATCC 18683 / 1980 / Ss-1</strain>
    </source>
</reference>
<accession>A7EU00</accession>
<evidence type="ECO:0000313" key="1">
    <source>
        <dbReference type="EMBL" id="EDN92942.1"/>
    </source>
</evidence>
<proteinExistence type="predicted"/>
<dbReference type="Proteomes" id="UP000001312">
    <property type="component" value="Unassembled WGS sequence"/>
</dbReference>
<dbReference type="InParanoid" id="A7EU00"/>
<evidence type="ECO:0000313" key="2">
    <source>
        <dbReference type="Proteomes" id="UP000001312"/>
    </source>
</evidence>
<dbReference type="GeneID" id="5486192"/>
<sequence>MYPVMGAFSKDNDNPWKIVIRDEIILLVRPNSLYAVVHWEPSTLKVVLSYTSVILVYRLSSNGRSSMILLHI</sequence>
<dbReference type="AlphaFoldDB" id="A7EU00"/>
<organism evidence="1 2">
    <name type="scientific">Sclerotinia sclerotiorum (strain ATCC 18683 / 1980 / Ss-1)</name>
    <name type="common">White mold</name>
    <name type="synonym">Whetzelinia sclerotiorum</name>
    <dbReference type="NCBI Taxonomy" id="665079"/>
    <lineage>
        <taxon>Eukaryota</taxon>
        <taxon>Fungi</taxon>
        <taxon>Dikarya</taxon>
        <taxon>Ascomycota</taxon>
        <taxon>Pezizomycotina</taxon>
        <taxon>Leotiomycetes</taxon>
        <taxon>Helotiales</taxon>
        <taxon>Sclerotiniaceae</taxon>
        <taxon>Sclerotinia</taxon>
    </lineage>
</organism>
<name>A7EU00_SCLS1</name>
<keyword evidence="2" id="KW-1185">Reference proteome</keyword>
<dbReference type="KEGG" id="ssl:SS1G_08807"/>
<protein>
    <submittedName>
        <fullName evidence="1">Uncharacterized protein</fullName>
    </submittedName>
</protein>
<dbReference type="EMBL" id="CH476632">
    <property type="protein sequence ID" value="EDN92942.1"/>
    <property type="molecule type" value="Genomic_DNA"/>
</dbReference>
<gene>
    <name evidence="1" type="ORF">SS1G_08807</name>
</gene>
<dbReference type="RefSeq" id="XP_001590043.1">
    <property type="nucleotide sequence ID" value="XM_001589993.1"/>
</dbReference>